<dbReference type="GO" id="GO:0005739">
    <property type="term" value="C:mitochondrion"/>
    <property type="evidence" value="ECO:0007669"/>
    <property type="project" value="UniProtKB-SubCell"/>
</dbReference>
<dbReference type="VEuPathDB" id="TriTrypDB:BCY84_22906"/>
<reference evidence="6 7" key="1">
    <citation type="journal article" date="2019" name="Genome Biol. Evol.">
        <title>Nanopore Sequencing Significantly Improves Genome Assembly of the Protozoan Parasite Trypanosoma cruzi.</title>
        <authorList>
            <person name="Diaz-Viraque F."/>
            <person name="Pita S."/>
            <person name="Greif G."/>
            <person name="de Souza R.C.M."/>
            <person name="Iraola G."/>
            <person name="Robello C."/>
        </authorList>
    </citation>
    <scope>NUCLEOTIDE SEQUENCE [LARGE SCALE GENOMIC DNA]</scope>
    <source>
        <strain evidence="6 7">Berenice</strain>
    </source>
</reference>
<comment type="similarity">
    <text evidence="2">Belongs to the OXR1 family.</text>
</comment>
<dbReference type="PANTHER" id="PTHR23354:SF62">
    <property type="entry name" value="MUSTARD, ISOFORM V"/>
    <property type="match status" value="1"/>
</dbReference>
<evidence type="ECO:0000256" key="2">
    <source>
        <dbReference type="ARBA" id="ARBA00009540"/>
    </source>
</evidence>
<feature type="domain" description="TLDc" evidence="5">
    <location>
        <begin position="158"/>
        <end position="369"/>
    </location>
</feature>
<dbReference type="InterPro" id="IPR006571">
    <property type="entry name" value="TLDc_dom"/>
</dbReference>
<keyword evidence="3" id="KW-0496">Mitochondrion</keyword>
<dbReference type="VEuPathDB" id="TriTrypDB:ECC02_001818"/>
<sequence>MHNFSELDTQLTSLEKTFQKNPCWSTCFSIIGGARKPSGRIGSCDGAAYATFKGFGRHSTSFFFFFFLVMFTSVRRGGKSVTVKFFDCNCASFMGQRQPVEGQGEKAEVHGEEHEEMPTIIHAFSSSIVSNDRCSPVNSTACVAPRLLGFAPGEELHRILPESLSLIIFNALPTSCWPVSPQQPQWYLLYSSKIHGRSFQKLVQGLVDKGPTLIVIKACESSNVFGGFCGDPWQTVAAREKQDRSRSAAARRAAREGQGAQGITCRPANQNNAFFGGENCFLFTNRDGGLIYQSKPSINSNFMYLFDSHPLVDKNGVGMGGQPGHFGWFIDRWLEKGKCCGVRCATFCNPRLTDTEEWTIDGVEAYALHPETVESLSKAPRKGTERNSCLQNPANDADKLLLGLHGIYDFDSQEQPEC</sequence>
<dbReference type="Pfam" id="PF07534">
    <property type="entry name" value="TLD"/>
    <property type="match status" value="2"/>
</dbReference>
<keyword evidence="6" id="KW-0347">Helicase</keyword>
<keyword evidence="6" id="KW-0378">Hydrolase</keyword>
<comment type="caution">
    <text evidence="6">The sequence shown here is derived from an EMBL/GenBank/DDBJ whole genome shotgun (WGS) entry which is preliminary data.</text>
</comment>
<dbReference type="GO" id="GO:0004386">
    <property type="term" value="F:helicase activity"/>
    <property type="evidence" value="ECO:0007669"/>
    <property type="project" value="UniProtKB-KW"/>
</dbReference>
<evidence type="ECO:0000313" key="7">
    <source>
        <dbReference type="Proteomes" id="UP000583944"/>
    </source>
</evidence>
<comment type="subcellular location">
    <subcellularLocation>
        <location evidence="1">Mitochondrion</location>
    </subcellularLocation>
</comment>
<dbReference type="AlphaFoldDB" id="A0A7J6YE29"/>
<dbReference type="Proteomes" id="UP000583944">
    <property type="component" value="Unassembled WGS sequence"/>
</dbReference>
<keyword evidence="6" id="KW-0547">Nucleotide-binding</keyword>
<dbReference type="PROSITE" id="PS51886">
    <property type="entry name" value="TLDC"/>
    <property type="match status" value="1"/>
</dbReference>
<evidence type="ECO:0000256" key="1">
    <source>
        <dbReference type="ARBA" id="ARBA00004173"/>
    </source>
</evidence>
<evidence type="ECO:0000313" key="6">
    <source>
        <dbReference type="EMBL" id="KAF5224885.1"/>
    </source>
</evidence>
<organism evidence="6 7">
    <name type="scientific">Trypanosoma cruzi</name>
    <dbReference type="NCBI Taxonomy" id="5693"/>
    <lineage>
        <taxon>Eukaryota</taxon>
        <taxon>Discoba</taxon>
        <taxon>Euglenozoa</taxon>
        <taxon>Kinetoplastea</taxon>
        <taxon>Metakinetoplastina</taxon>
        <taxon>Trypanosomatida</taxon>
        <taxon>Trypanosomatidae</taxon>
        <taxon>Trypanosoma</taxon>
        <taxon>Schizotrypanum</taxon>
    </lineage>
</organism>
<proteinExistence type="inferred from homology"/>
<name>A0A7J6YE29_TRYCR</name>
<keyword evidence="6" id="KW-0067">ATP-binding</keyword>
<evidence type="ECO:0000256" key="3">
    <source>
        <dbReference type="ARBA" id="ARBA00023128"/>
    </source>
</evidence>
<dbReference type="EMBL" id="JABDHM010000009">
    <property type="protein sequence ID" value="KAF5224885.1"/>
    <property type="molecule type" value="Genomic_DNA"/>
</dbReference>
<evidence type="ECO:0000256" key="4">
    <source>
        <dbReference type="ARBA" id="ARBA00040604"/>
    </source>
</evidence>
<protein>
    <recommendedName>
        <fullName evidence="4">Oxidation resistance protein 1</fullName>
    </recommendedName>
</protein>
<dbReference type="PANTHER" id="PTHR23354">
    <property type="entry name" value="NUCLEOLAR PROTEIN 7/ESTROGEN RECEPTOR COACTIVATOR-RELATED"/>
    <property type="match status" value="1"/>
</dbReference>
<evidence type="ECO:0000259" key="5">
    <source>
        <dbReference type="PROSITE" id="PS51886"/>
    </source>
</evidence>
<accession>A0A7J6YE29</accession>
<dbReference type="SMART" id="SM00584">
    <property type="entry name" value="TLDc"/>
    <property type="match status" value="1"/>
</dbReference>
<gene>
    <name evidence="6" type="ORF">ECC02_001818</name>
</gene>